<evidence type="ECO:0000313" key="1">
    <source>
        <dbReference type="EMBL" id="QSS51586.1"/>
    </source>
</evidence>
<accession>A0A8A1LCD2</accession>
<dbReference type="Proteomes" id="UP000663419">
    <property type="component" value="Chromosome 2"/>
</dbReference>
<dbReference type="AlphaFoldDB" id="A0A8A1LCD2"/>
<sequence length="83" mass="9222">MVVGEERLVTGRDKRGAVLIAPSGARRFGLLEMDQPGQGHYATTAACSMNAINGYQHGPRHCIALIYQRGVDFIIYSLLFFFF</sequence>
<dbReference type="VEuPathDB" id="FungiDB:I7I53_06947"/>
<proteinExistence type="predicted"/>
<evidence type="ECO:0000313" key="2">
    <source>
        <dbReference type="Proteomes" id="UP000663419"/>
    </source>
</evidence>
<organism evidence="1 2">
    <name type="scientific">Ajellomyces capsulatus (strain H88)</name>
    <name type="common">Darling's disease fungus</name>
    <name type="synonym">Histoplasma capsulatum</name>
    <dbReference type="NCBI Taxonomy" id="544711"/>
    <lineage>
        <taxon>Eukaryota</taxon>
        <taxon>Fungi</taxon>
        <taxon>Dikarya</taxon>
        <taxon>Ascomycota</taxon>
        <taxon>Pezizomycotina</taxon>
        <taxon>Eurotiomycetes</taxon>
        <taxon>Eurotiomycetidae</taxon>
        <taxon>Onygenales</taxon>
        <taxon>Ajellomycetaceae</taxon>
        <taxon>Histoplasma</taxon>
    </lineage>
</organism>
<reference evidence="1" key="1">
    <citation type="submission" date="2021-01" db="EMBL/GenBank/DDBJ databases">
        <title>Chromosome-level genome assembly of a human fungal pathogen reveals clustering of transcriptionally co-regulated genes.</title>
        <authorList>
            <person name="Voorhies M."/>
            <person name="Cohen S."/>
            <person name="Shea T.P."/>
            <person name="Petrus S."/>
            <person name="Munoz J.F."/>
            <person name="Poplawski S."/>
            <person name="Goldman W.E."/>
            <person name="Michael T."/>
            <person name="Cuomo C.A."/>
            <person name="Sil A."/>
            <person name="Beyhan S."/>
        </authorList>
    </citation>
    <scope>NUCLEOTIDE SEQUENCE</scope>
    <source>
        <strain evidence="1">H88</strain>
    </source>
</reference>
<dbReference type="EMBL" id="CP069103">
    <property type="protein sequence ID" value="QSS51586.1"/>
    <property type="molecule type" value="Genomic_DNA"/>
</dbReference>
<gene>
    <name evidence="1" type="ORF">I7I53_06947</name>
</gene>
<name>A0A8A1LCD2_AJEC8</name>
<protein>
    <submittedName>
        <fullName evidence="1">RSC complex subunit Sfh1</fullName>
    </submittedName>
</protein>